<evidence type="ECO:0000256" key="1">
    <source>
        <dbReference type="ARBA" id="ARBA00006252"/>
    </source>
</evidence>
<dbReference type="Pfam" id="PF02525">
    <property type="entry name" value="Flavodoxin_2"/>
    <property type="match status" value="1"/>
</dbReference>
<dbReference type="Gene3D" id="3.40.50.360">
    <property type="match status" value="1"/>
</dbReference>
<evidence type="ECO:0000256" key="2">
    <source>
        <dbReference type="ARBA" id="ARBA00023002"/>
    </source>
</evidence>
<dbReference type="GO" id="GO:0003955">
    <property type="term" value="F:NAD(P)H dehydrogenase (quinone) activity"/>
    <property type="evidence" value="ECO:0007669"/>
    <property type="project" value="TreeGrafter"/>
</dbReference>
<feature type="domain" description="Flavodoxin-like fold" evidence="3">
    <location>
        <begin position="1"/>
        <end position="184"/>
    </location>
</feature>
<protein>
    <submittedName>
        <fullName evidence="4">NAD(P)H dehydrogenase</fullName>
    </submittedName>
</protein>
<dbReference type="Proteomes" id="UP000326202">
    <property type="component" value="Chromosome"/>
</dbReference>
<dbReference type="InterPro" id="IPR003680">
    <property type="entry name" value="Flavodoxin_fold"/>
</dbReference>
<dbReference type="RefSeq" id="WP_151177999.1">
    <property type="nucleotide sequence ID" value="NZ_CP042906.1"/>
</dbReference>
<dbReference type="InterPro" id="IPR029039">
    <property type="entry name" value="Flavoprotein-like_sf"/>
</dbReference>
<name>A0A5J6MKA8_9PROT</name>
<dbReference type="KEGG" id="htq:FRZ44_30820"/>
<evidence type="ECO:0000313" key="5">
    <source>
        <dbReference type="Proteomes" id="UP000326202"/>
    </source>
</evidence>
<comment type="similarity">
    <text evidence="1">Belongs to the NAD(P)H dehydrogenase (quinone) family.</text>
</comment>
<dbReference type="InterPro" id="IPR051545">
    <property type="entry name" value="NAD(P)H_dehydrogenase_qn"/>
</dbReference>
<proteinExistence type="inferred from homology"/>
<dbReference type="SUPFAM" id="SSF52218">
    <property type="entry name" value="Flavoproteins"/>
    <property type="match status" value="1"/>
</dbReference>
<dbReference type="EMBL" id="CP042906">
    <property type="protein sequence ID" value="QEX17779.1"/>
    <property type="molecule type" value="Genomic_DNA"/>
</dbReference>
<dbReference type="GO" id="GO:0005829">
    <property type="term" value="C:cytosol"/>
    <property type="evidence" value="ECO:0007669"/>
    <property type="project" value="TreeGrafter"/>
</dbReference>
<sequence length="208" mass="23236">MHILAVFAHPVRESFTGALLDAFLEGAAEAGHGTETADLYREGFEPRFQPEDFVQFKGGAMPEAIREEQARADRAEGIAFVFPVWWWSFPAILKGWIDRVMSQGWAYDFSPARSRGQLADRPVLLLASAGSREGTYRKYRYDDAMATQIDVGILGYCGLRNVSTRILYDVNDDAALLATHLAEARRCGREFGRWPHPATLKPGAVREA</sequence>
<reference evidence="4 5" key="1">
    <citation type="submission" date="2019-08" db="EMBL/GenBank/DDBJ databases">
        <title>Hyperibacter terrae gen. nov., sp. nov. and Hyperibacter viscosus sp. nov., two new members in the family Rhodospirillaceae isolated from the rhizosphere of Hypericum perforatum.</title>
        <authorList>
            <person name="Noviana Z."/>
        </authorList>
    </citation>
    <scope>NUCLEOTIDE SEQUENCE [LARGE SCALE GENOMIC DNA]</scope>
    <source>
        <strain evidence="4 5">R5913</strain>
    </source>
</reference>
<organism evidence="4 5">
    <name type="scientific">Hypericibacter terrae</name>
    <dbReference type="NCBI Taxonomy" id="2602015"/>
    <lineage>
        <taxon>Bacteria</taxon>
        <taxon>Pseudomonadati</taxon>
        <taxon>Pseudomonadota</taxon>
        <taxon>Alphaproteobacteria</taxon>
        <taxon>Rhodospirillales</taxon>
        <taxon>Dongiaceae</taxon>
        <taxon>Hypericibacter</taxon>
    </lineage>
</organism>
<accession>A0A5J6MKA8</accession>
<dbReference type="PANTHER" id="PTHR10204:SF34">
    <property type="entry name" value="NAD(P)H DEHYDROGENASE [QUINONE] 1 ISOFORM 1"/>
    <property type="match status" value="1"/>
</dbReference>
<evidence type="ECO:0000313" key="4">
    <source>
        <dbReference type="EMBL" id="QEX17779.1"/>
    </source>
</evidence>
<dbReference type="PANTHER" id="PTHR10204">
    <property type="entry name" value="NAD P H OXIDOREDUCTASE-RELATED"/>
    <property type="match status" value="1"/>
</dbReference>
<gene>
    <name evidence="4" type="ORF">FRZ44_30820</name>
</gene>
<keyword evidence="5" id="KW-1185">Reference proteome</keyword>
<dbReference type="OrthoDB" id="9798454at2"/>
<dbReference type="AlphaFoldDB" id="A0A5J6MKA8"/>
<keyword evidence="2" id="KW-0560">Oxidoreductase</keyword>
<evidence type="ECO:0000259" key="3">
    <source>
        <dbReference type="Pfam" id="PF02525"/>
    </source>
</evidence>